<dbReference type="InterPro" id="IPR015495">
    <property type="entry name" value="Myb_TF_plants"/>
</dbReference>
<evidence type="ECO:0000313" key="6">
    <source>
        <dbReference type="EMBL" id="KAE8655554.1"/>
    </source>
</evidence>
<dbReference type="SMART" id="SM00717">
    <property type="entry name" value="SANT"/>
    <property type="match status" value="2"/>
</dbReference>
<dbReference type="AlphaFoldDB" id="A0A6A2XNW3"/>
<dbReference type="EMBL" id="VEPZ02001778">
    <property type="protein sequence ID" value="KAE8655554.1"/>
    <property type="molecule type" value="Genomic_DNA"/>
</dbReference>
<evidence type="ECO:0000256" key="1">
    <source>
        <dbReference type="ARBA" id="ARBA00004123"/>
    </source>
</evidence>
<evidence type="ECO:0000259" key="5">
    <source>
        <dbReference type="PROSITE" id="PS51294"/>
    </source>
</evidence>
<evidence type="ECO:0000256" key="3">
    <source>
        <dbReference type="ARBA" id="ARBA00023242"/>
    </source>
</evidence>
<reference evidence="6" key="1">
    <citation type="submission" date="2019-09" db="EMBL/GenBank/DDBJ databases">
        <title>Draft genome information of white flower Hibiscus syriacus.</title>
        <authorList>
            <person name="Kim Y.-M."/>
        </authorList>
    </citation>
    <scope>NUCLEOTIDE SEQUENCE [LARGE SCALE GENOMIC DNA]</scope>
    <source>
        <strain evidence="6">YM2019G1</strain>
    </source>
</reference>
<feature type="domain" description="HTH myb-type" evidence="5">
    <location>
        <begin position="9"/>
        <end position="39"/>
    </location>
</feature>
<dbReference type="InterPro" id="IPR001005">
    <property type="entry name" value="SANT/Myb"/>
</dbReference>
<keyword evidence="2" id="KW-0238">DNA-binding</keyword>
<dbReference type="PANTHER" id="PTHR10641:SF1352">
    <property type="entry name" value="TRANSCRIPTION FACTOR MYB34-LIKE"/>
    <property type="match status" value="1"/>
</dbReference>
<proteinExistence type="predicted"/>
<evidence type="ECO:0000259" key="4">
    <source>
        <dbReference type="PROSITE" id="PS50090"/>
    </source>
</evidence>
<dbReference type="Proteomes" id="UP000436088">
    <property type="component" value="Unassembled WGS sequence"/>
</dbReference>
<dbReference type="PROSITE" id="PS50090">
    <property type="entry name" value="MYB_LIKE"/>
    <property type="match status" value="2"/>
</dbReference>
<keyword evidence="7" id="KW-1185">Reference proteome</keyword>
<dbReference type="InterPro" id="IPR009057">
    <property type="entry name" value="Homeodomain-like_sf"/>
</dbReference>
<comment type="subcellular location">
    <subcellularLocation>
        <location evidence="1">Nucleus</location>
    </subcellularLocation>
</comment>
<dbReference type="PANTHER" id="PTHR10641">
    <property type="entry name" value="MYB FAMILY TRANSCRIPTION FACTOR"/>
    <property type="match status" value="1"/>
</dbReference>
<feature type="domain" description="Myb-like" evidence="4">
    <location>
        <begin position="9"/>
        <end position="79"/>
    </location>
</feature>
<feature type="domain" description="HTH myb-type" evidence="5">
    <location>
        <begin position="80"/>
        <end position="134"/>
    </location>
</feature>
<dbReference type="PROSITE" id="PS51294">
    <property type="entry name" value="HTH_MYB"/>
    <property type="match status" value="2"/>
</dbReference>
<comment type="caution">
    <text evidence="6">The sequence shown here is derived from an EMBL/GenBank/DDBJ whole genome shotgun (WGS) entry which is preliminary data.</text>
</comment>
<evidence type="ECO:0000313" key="7">
    <source>
        <dbReference type="Proteomes" id="UP000436088"/>
    </source>
</evidence>
<dbReference type="Pfam" id="PF00249">
    <property type="entry name" value="Myb_DNA-binding"/>
    <property type="match status" value="2"/>
</dbReference>
<dbReference type="SUPFAM" id="SSF46689">
    <property type="entry name" value="Homeodomain-like"/>
    <property type="match status" value="1"/>
</dbReference>
<dbReference type="GO" id="GO:0003677">
    <property type="term" value="F:DNA binding"/>
    <property type="evidence" value="ECO:0007669"/>
    <property type="project" value="UniProtKB-KW"/>
</dbReference>
<dbReference type="InterPro" id="IPR017930">
    <property type="entry name" value="Myb_dom"/>
</dbReference>
<protein>
    <submittedName>
        <fullName evidence="6">Transcription factor MYB51</fullName>
    </submittedName>
</protein>
<dbReference type="CDD" id="cd00167">
    <property type="entry name" value="SANT"/>
    <property type="match status" value="1"/>
</dbReference>
<sequence length="235" mass="25962">MGRNPICGSEGVKKGAWTDEEDHKLIFYIQKHGEGAWRSLPHIAGNSLGFLSIYDPYNSNMGVNNCIRRSCGLRWINYLKPGIKRGEFTAEEDQTLVKLHAELGNRWAEIARHLPGRTDNDIKNYWNSHIKKRLADTAVDLKNTGDSSGTNVASAGPNYIDTKCAKPLRSASASTLNNVSGQALVDNPSDSTAVDYHGGLRDDDVFVDDDLMFETVRSLGIYESNNLFGSIDDNP</sequence>
<keyword evidence="3" id="KW-0539">Nucleus</keyword>
<dbReference type="GO" id="GO:0005634">
    <property type="term" value="C:nucleus"/>
    <property type="evidence" value="ECO:0007669"/>
    <property type="project" value="UniProtKB-SubCell"/>
</dbReference>
<gene>
    <name evidence="6" type="ORF">F3Y22_tig00117026pilonHSYRG00172</name>
</gene>
<accession>A0A6A2XNW3</accession>
<feature type="domain" description="Myb-like" evidence="4">
    <location>
        <begin position="80"/>
        <end position="130"/>
    </location>
</feature>
<dbReference type="Gene3D" id="1.10.10.60">
    <property type="entry name" value="Homeodomain-like"/>
    <property type="match status" value="2"/>
</dbReference>
<evidence type="ECO:0000256" key="2">
    <source>
        <dbReference type="ARBA" id="ARBA00023125"/>
    </source>
</evidence>
<organism evidence="6 7">
    <name type="scientific">Hibiscus syriacus</name>
    <name type="common">Rose of Sharon</name>
    <dbReference type="NCBI Taxonomy" id="106335"/>
    <lineage>
        <taxon>Eukaryota</taxon>
        <taxon>Viridiplantae</taxon>
        <taxon>Streptophyta</taxon>
        <taxon>Embryophyta</taxon>
        <taxon>Tracheophyta</taxon>
        <taxon>Spermatophyta</taxon>
        <taxon>Magnoliopsida</taxon>
        <taxon>eudicotyledons</taxon>
        <taxon>Gunneridae</taxon>
        <taxon>Pentapetalae</taxon>
        <taxon>rosids</taxon>
        <taxon>malvids</taxon>
        <taxon>Malvales</taxon>
        <taxon>Malvaceae</taxon>
        <taxon>Malvoideae</taxon>
        <taxon>Hibiscus</taxon>
    </lineage>
</organism>
<name>A0A6A2XNW3_HIBSY</name>